<sequence>MAMTKTRSTSKNTKPSVSARQIFTTSDANEAYRHFLPRVQAEVPAERAEVCRLSIELVRANVDRGVQAVLPHLGRVREKLPLCPIDDVLELPSLALGLVAAAGRVATAASEREIEARLEKFRPMRDLTLRQLEIFADLKLVPKQRVAAIRRGSGPVDSARDGVDIAGMFDELAGALDGKHPFSRDYLAEMAEHASWLLVQLRPRGAQQKPSERSPEAIVRDQFWTVIHQRYEHLREAGVAVFGLRQLDAHVPPIGARTPAPSTTQPSGTAKPGSAGPLPPAAAPELAAEP</sequence>
<accession>A0A4P2QTH1</accession>
<dbReference type="AlphaFoldDB" id="A0A4P2QTH1"/>
<feature type="region of interest" description="Disordered" evidence="1">
    <location>
        <begin position="1"/>
        <end position="20"/>
    </location>
</feature>
<evidence type="ECO:0000313" key="2">
    <source>
        <dbReference type="EMBL" id="AUX33575.1"/>
    </source>
</evidence>
<feature type="region of interest" description="Disordered" evidence="1">
    <location>
        <begin position="253"/>
        <end position="290"/>
    </location>
</feature>
<dbReference type="EMBL" id="CP012672">
    <property type="protein sequence ID" value="AUX33575.1"/>
    <property type="molecule type" value="Genomic_DNA"/>
</dbReference>
<organism evidence="2 3">
    <name type="scientific">Sorangium cellulosum</name>
    <name type="common">Polyangium cellulosum</name>
    <dbReference type="NCBI Taxonomy" id="56"/>
    <lineage>
        <taxon>Bacteria</taxon>
        <taxon>Pseudomonadati</taxon>
        <taxon>Myxococcota</taxon>
        <taxon>Polyangia</taxon>
        <taxon>Polyangiales</taxon>
        <taxon>Polyangiaceae</taxon>
        <taxon>Sorangium</taxon>
    </lineage>
</organism>
<proteinExistence type="predicted"/>
<dbReference type="Proteomes" id="UP000295497">
    <property type="component" value="Chromosome"/>
</dbReference>
<name>A0A4P2QTH1_SORCE</name>
<reference evidence="2 3" key="1">
    <citation type="submission" date="2015-09" db="EMBL/GenBank/DDBJ databases">
        <title>Sorangium comparison.</title>
        <authorList>
            <person name="Zaburannyi N."/>
            <person name="Bunk B."/>
            <person name="Overmann J."/>
            <person name="Mueller R."/>
        </authorList>
    </citation>
    <scope>NUCLEOTIDE SEQUENCE [LARGE SCALE GENOMIC DNA]</scope>
    <source>
        <strain evidence="2 3">So ce836</strain>
    </source>
</reference>
<evidence type="ECO:0000313" key="3">
    <source>
        <dbReference type="Proteomes" id="UP000295497"/>
    </source>
</evidence>
<evidence type="ECO:0000256" key="1">
    <source>
        <dbReference type="SAM" id="MobiDB-lite"/>
    </source>
</evidence>
<protein>
    <submittedName>
        <fullName evidence="2">Uncharacterized protein</fullName>
    </submittedName>
</protein>
<gene>
    <name evidence="2" type="ORF">SOCE836_057350</name>
</gene>